<proteinExistence type="predicted"/>
<protein>
    <recommendedName>
        <fullName evidence="4">DUF397 domain-containing protein</fullName>
    </recommendedName>
</protein>
<accession>A0ABN2PFA9</accession>
<keyword evidence="3" id="KW-1185">Reference proteome</keyword>
<reference evidence="2 3" key="1">
    <citation type="journal article" date="2019" name="Int. J. Syst. Evol. Microbiol.">
        <title>The Global Catalogue of Microorganisms (GCM) 10K type strain sequencing project: providing services to taxonomists for standard genome sequencing and annotation.</title>
        <authorList>
            <consortium name="The Broad Institute Genomics Platform"/>
            <consortium name="The Broad Institute Genome Sequencing Center for Infectious Disease"/>
            <person name="Wu L."/>
            <person name="Ma J."/>
        </authorList>
    </citation>
    <scope>NUCLEOTIDE SEQUENCE [LARGE SCALE GENOMIC DNA]</scope>
    <source>
        <strain evidence="2 3">JCM 13581</strain>
    </source>
</reference>
<evidence type="ECO:0000313" key="3">
    <source>
        <dbReference type="Proteomes" id="UP001501303"/>
    </source>
</evidence>
<dbReference type="RefSeq" id="WP_344262467.1">
    <property type="nucleotide sequence ID" value="NZ_BAAAMJ010000030.1"/>
</dbReference>
<evidence type="ECO:0000313" key="2">
    <source>
        <dbReference type="EMBL" id="GAA1919203.1"/>
    </source>
</evidence>
<evidence type="ECO:0008006" key="4">
    <source>
        <dbReference type="Google" id="ProtNLM"/>
    </source>
</evidence>
<comment type="caution">
    <text evidence="2">The sequence shown here is derived from an EMBL/GenBank/DDBJ whole genome shotgun (WGS) entry which is preliminary data.</text>
</comment>
<dbReference type="Proteomes" id="UP001501303">
    <property type="component" value="Unassembled WGS sequence"/>
</dbReference>
<gene>
    <name evidence="2" type="ORF">GCM10009716_29970</name>
</gene>
<organism evidence="2 3">
    <name type="scientific">Streptomyces sodiiphilus</name>
    <dbReference type="NCBI Taxonomy" id="226217"/>
    <lineage>
        <taxon>Bacteria</taxon>
        <taxon>Bacillati</taxon>
        <taxon>Actinomycetota</taxon>
        <taxon>Actinomycetes</taxon>
        <taxon>Kitasatosporales</taxon>
        <taxon>Streptomycetaceae</taxon>
        <taxon>Streptomyces</taxon>
    </lineage>
</organism>
<feature type="region of interest" description="Disordered" evidence="1">
    <location>
        <begin position="1"/>
        <end position="39"/>
    </location>
</feature>
<evidence type="ECO:0000256" key="1">
    <source>
        <dbReference type="SAM" id="MobiDB-lite"/>
    </source>
</evidence>
<name>A0ABN2PFA9_9ACTN</name>
<dbReference type="EMBL" id="BAAAMJ010000030">
    <property type="protein sequence ID" value="GAA1919203.1"/>
    <property type="molecule type" value="Genomic_DNA"/>
</dbReference>
<sequence>MPPTEHIRSRSGHTGSPGGDRAVVASSYESRGLPGGDPGARVAGMVQVRDEQAEGTPRLILTPAGWAVMAS</sequence>